<dbReference type="Pfam" id="PF14344">
    <property type="entry name" value="DUF4397"/>
    <property type="match status" value="1"/>
</dbReference>
<evidence type="ECO:0000259" key="1">
    <source>
        <dbReference type="Pfam" id="PF14344"/>
    </source>
</evidence>
<keyword evidence="3" id="KW-1185">Reference proteome</keyword>
<reference evidence="3" key="1">
    <citation type="submission" date="2016-11" db="EMBL/GenBank/DDBJ databases">
        <authorList>
            <person name="Varghese N."/>
            <person name="Submissions S."/>
        </authorList>
    </citation>
    <scope>NUCLEOTIDE SEQUENCE [LARGE SCALE GENOMIC DNA]</scope>
    <source>
        <strain evidence="3">DSM 16990</strain>
    </source>
</reference>
<evidence type="ECO:0000313" key="3">
    <source>
        <dbReference type="Proteomes" id="UP000184287"/>
    </source>
</evidence>
<protein>
    <recommendedName>
        <fullName evidence="1">DUF4397 domain-containing protein</fullName>
    </recommendedName>
</protein>
<gene>
    <name evidence="2" type="ORF">SAMN04488522_107243</name>
</gene>
<evidence type="ECO:0000313" key="2">
    <source>
        <dbReference type="EMBL" id="SHG78465.1"/>
    </source>
</evidence>
<feature type="domain" description="DUF4397" evidence="1">
    <location>
        <begin position="39"/>
        <end position="154"/>
    </location>
</feature>
<dbReference type="RefSeq" id="WP_073237377.1">
    <property type="nucleotide sequence ID" value="NZ_FQUQ01000007.1"/>
</dbReference>
<dbReference type="InterPro" id="IPR025510">
    <property type="entry name" value="DUF4397"/>
</dbReference>
<dbReference type="PROSITE" id="PS51257">
    <property type="entry name" value="PROKAR_LIPOPROTEIN"/>
    <property type="match status" value="1"/>
</dbReference>
<name>A0A1M5MMJ8_9SPHI</name>
<organism evidence="2 3">
    <name type="scientific">Pedobacter caeni</name>
    <dbReference type="NCBI Taxonomy" id="288992"/>
    <lineage>
        <taxon>Bacteria</taxon>
        <taxon>Pseudomonadati</taxon>
        <taxon>Bacteroidota</taxon>
        <taxon>Sphingobacteriia</taxon>
        <taxon>Sphingobacteriales</taxon>
        <taxon>Sphingobacteriaceae</taxon>
        <taxon>Pedobacter</taxon>
    </lineage>
</organism>
<accession>A0A1M5MMJ8</accession>
<sequence>MEISNKLKNIGKGFVAIVAISVALSACSKRNDQPSIIAAGVSFINASPTVKEFDIYIGRDQLMADAFKYGIKSVYVALYPGTTTLRITERGKPTLLLTKDQTYQSGKRYSTFLIDTGANRSFLTVVDKLDSPATDTKAKVRFLNLSPDAPALSLAVTGAAAPLFTNKLFKESTSFTDVEPGDNVSFDLKEADVVKATLAAGKLEKGKFYTIYAKGYKGKSDGDLLKFGANIFVAQ</sequence>
<dbReference type="OrthoDB" id="9792011at2"/>
<dbReference type="EMBL" id="FQUQ01000007">
    <property type="protein sequence ID" value="SHG78465.1"/>
    <property type="molecule type" value="Genomic_DNA"/>
</dbReference>
<dbReference type="STRING" id="288992.SAMN04488522_107243"/>
<dbReference type="Proteomes" id="UP000184287">
    <property type="component" value="Unassembled WGS sequence"/>
</dbReference>
<dbReference type="AlphaFoldDB" id="A0A1M5MMJ8"/>
<proteinExistence type="predicted"/>